<dbReference type="InterPro" id="IPR010982">
    <property type="entry name" value="Lambda_DNA-bd_dom_sf"/>
</dbReference>
<dbReference type="SUPFAM" id="SSF47413">
    <property type="entry name" value="lambda repressor-like DNA-binding domains"/>
    <property type="match status" value="1"/>
</dbReference>
<dbReference type="Pfam" id="PF13377">
    <property type="entry name" value="Peripla_BP_3"/>
    <property type="match status" value="1"/>
</dbReference>
<sequence length="337" mass="37680">MAVTINDVAKKAGVSITTVSRVLNNNYPVKKETRIIVEKVIEELNYKPNAMARSLITKKTSMIGVVVPGITNLFFPTIVEAFENEVRNSGYSISLCNTFGDPEEEKMLMENLISRQIDGMLIIDPTYENLKNKTLDSISQEVPTIIINGSGEGAESNFISYDERVGTKEALEYLLKLNHKNIVFIRGARSYSYDIKQKVYDKIIEDNNIEYSNILSVSDGNSIKVVEIVEEEVTKIFENEIKPTAFFACNELMALGAINACNNLGLKIPDDISIISCDNTILSKITSPKLTTIDLKIKDIGQKAATNLIHIIETQFKGKRKINLDTELIIRDSCKEI</sequence>
<accession>A0A1M5XD97</accession>
<dbReference type="Pfam" id="PF00356">
    <property type="entry name" value="LacI"/>
    <property type="match status" value="1"/>
</dbReference>
<dbReference type="PANTHER" id="PTHR30146">
    <property type="entry name" value="LACI-RELATED TRANSCRIPTIONAL REPRESSOR"/>
    <property type="match status" value="1"/>
</dbReference>
<name>A0A1M5XD97_9CLOT</name>
<evidence type="ECO:0000256" key="2">
    <source>
        <dbReference type="ARBA" id="ARBA00023125"/>
    </source>
</evidence>
<evidence type="ECO:0000256" key="1">
    <source>
        <dbReference type="ARBA" id="ARBA00023015"/>
    </source>
</evidence>
<dbReference type="Gene3D" id="3.40.50.2300">
    <property type="match status" value="2"/>
</dbReference>
<feature type="domain" description="HTH lacI-type" evidence="4">
    <location>
        <begin position="3"/>
        <end position="57"/>
    </location>
</feature>
<dbReference type="InterPro" id="IPR028082">
    <property type="entry name" value="Peripla_BP_I"/>
</dbReference>
<dbReference type="PANTHER" id="PTHR30146:SF109">
    <property type="entry name" value="HTH-TYPE TRANSCRIPTIONAL REGULATOR GALS"/>
    <property type="match status" value="1"/>
</dbReference>
<dbReference type="Proteomes" id="UP000184447">
    <property type="component" value="Unassembled WGS sequence"/>
</dbReference>
<dbReference type="PROSITE" id="PS00356">
    <property type="entry name" value="HTH_LACI_1"/>
    <property type="match status" value="1"/>
</dbReference>
<dbReference type="SUPFAM" id="SSF53822">
    <property type="entry name" value="Periplasmic binding protein-like I"/>
    <property type="match status" value="1"/>
</dbReference>
<dbReference type="OrthoDB" id="9789891at2"/>
<dbReference type="SMART" id="SM00354">
    <property type="entry name" value="HTH_LACI"/>
    <property type="match status" value="1"/>
</dbReference>
<keyword evidence="6" id="KW-1185">Reference proteome</keyword>
<keyword evidence="3" id="KW-0804">Transcription</keyword>
<keyword evidence="1" id="KW-0805">Transcription regulation</keyword>
<dbReference type="PROSITE" id="PS50932">
    <property type="entry name" value="HTH_LACI_2"/>
    <property type="match status" value="1"/>
</dbReference>
<reference evidence="5 6" key="1">
    <citation type="submission" date="2016-11" db="EMBL/GenBank/DDBJ databases">
        <authorList>
            <person name="Jaros S."/>
            <person name="Januszkiewicz K."/>
            <person name="Wedrychowicz H."/>
        </authorList>
    </citation>
    <scope>NUCLEOTIDE SEQUENCE [LARGE SCALE GENOMIC DNA]</scope>
    <source>
        <strain evidence="5 6">DSM 8605</strain>
    </source>
</reference>
<proteinExistence type="predicted"/>
<gene>
    <name evidence="5" type="ORF">SAMN02745207_03546</name>
</gene>
<dbReference type="InterPro" id="IPR000843">
    <property type="entry name" value="HTH_LacI"/>
</dbReference>
<evidence type="ECO:0000256" key="3">
    <source>
        <dbReference type="ARBA" id="ARBA00023163"/>
    </source>
</evidence>
<dbReference type="CDD" id="cd01392">
    <property type="entry name" value="HTH_LacI"/>
    <property type="match status" value="1"/>
</dbReference>
<dbReference type="GO" id="GO:0000976">
    <property type="term" value="F:transcription cis-regulatory region binding"/>
    <property type="evidence" value="ECO:0007669"/>
    <property type="project" value="TreeGrafter"/>
</dbReference>
<dbReference type="GO" id="GO:0003700">
    <property type="term" value="F:DNA-binding transcription factor activity"/>
    <property type="evidence" value="ECO:0007669"/>
    <property type="project" value="TreeGrafter"/>
</dbReference>
<protein>
    <submittedName>
        <fullName evidence="5">Transcriptional regulator, LacI family</fullName>
    </submittedName>
</protein>
<dbReference type="InterPro" id="IPR046335">
    <property type="entry name" value="LacI/GalR-like_sensor"/>
</dbReference>
<evidence type="ECO:0000313" key="5">
    <source>
        <dbReference type="EMBL" id="SHH97528.1"/>
    </source>
</evidence>
<dbReference type="RefSeq" id="WP_073340132.1">
    <property type="nucleotide sequence ID" value="NZ_FQXM01000027.1"/>
</dbReference>
<dbReference type="EMBL" id="FQXM01000027">
    <property type="protein sequence ID" value="SHH97528.1"/>
    <property type="molecule type" value="Genomic_DNA"/>
</dbReference>
<dbReference type="CDD" id="cd06267">
    <property type="entry name" value="PBP1_LacI_sugar_binding-like"/>
    <property type="match status" value="1"/>
</dbReference>
<organism evidence="5 6">
    <name type="scientific">Clostridium grantii DSM 8605</name>
    <dbReference type="NCBI Taxonomy" id="1121316"/>
    <lineage>
        <taxon>Bacteria</taxon>
        <taxon>Bacillati</taxon>
        <taxon>Bacillota</taxon>
        <taxon>Clostridia</taxon>
        <taxon>Eubacteriales</taxon>
        <taxon>Clostridiaceae</taxon>
        <taxon>Clostridium</taxon>
    </lineage>
</organism>
<keyword evidence="2" id="KW-0238">DNA-binding</keyword>
<dbReference type="STRING" id="1121316.SAMN02745207_03546"/>
<evidence type="ECO:0000313" key="6">
    <source>
        <dbReference type="Proteomes" id="UP000184447"/>
    </source>
</evidence>
<dbReference type="AlphaFoldDB" id="A0A1M5XD97"/>
<dbReference type="PRINTS" id="PR00036">
    <property type="entry name" value="HTHLACI"/>
</dbReference>
<dbReference type="Gene3D" id="1.10.260.40">
    <property type="entry name" value="lambda repressor-like DNA-binding domains"/>
    <property type="match status" value="1"/>
</dbReference>
<evidence type="ECO:0000259" key="4">
    <source>
        <dbReference type="PROSITE" id="PS50932"/>
    </source>
</evidence>